<dbReference type="Proteomes" id="UP000182375">
    <property type="component" value="Unassembled WGS sequence"/>
</dbReference>
<dbReference type="STRING" id="67331.SAMN04490357_3436"/>
<reference evidence="1 2" key="1">
    <citation type="submission" date="2016-10" db="EMBL/GenBank/DDBJ databases">
        <authorList>
            <person name="de Groot N.N."/>
        </authorList>
    </citation>
    <scope>NUCLEOTIDE SEQUENCE [LARGE SCALE GENOMIC DNA]</scope>
    <source>
        <strain evidence="1 2">DSM 40306</strain>
    </source>
</reference>
<dbReference type="AlphaFoldDB" id="A0A1H4WXH6"/>
<evidence type="ECO:0000313" key="2">
    <source>
        <dbReference type="Proteomes" id="UP000182375"/>
    </source>
</evidence>
<dbReference type="RefSeq" id="WP_074992483.1">
    <property type="nucleotide sequence ID" value="NZ_FNTD01000004.1"/>
</dbReference>
<evidence type="ECO:0000313" key="1">
    <source>
        <dbReference type="EMBL" id="SEC98056.1"/>
    </source>
</evidence>
<dbReference type="EMBL" id="FNTD01000004">
    <property type="protein sequence ID" value="SEC98056.1"/>
    <property type="molecule type" value="Genomic_DNA"/>
</dbReference>
<organism evidence="1 2">
    <name type="scientific">Streptomyces misionensis</name>
    <dbReference type="NCBI Taxonomy" id="67331"/>
    <lineage>
        <taxon>Bacteria</taxon>
        <taxon>Bacillati</taxon>
        <taxon>Actinomycetota</taxon>
        <taxon>Actinomycetes</taxon>
        <taxon>Kitasatosporales</taxon>
        <taxon>Streptomycetaceae</taxon>
        <taxon>Streptomyces</taxon>
    </lineage>
</organism>
<name>A0A1H4WXH6_9ACTN</name>
<gene>
    <name evidence="1" type="ORF">SAMN04490357_3436</name>
</gene>
<dbReference type="GeneID" id="95512577"/>
<accession>A0A1H4WXH6</accession>
<protein>
    <submittedName>
        <fullName evidence="1">Uncharacterized protein</fullName>
    </submittedName>
</protein>
<proteinExistence type="predicted"/>
<sequence length="67" mass="7603">MTRARDPDDMLVRLKLAFQEAGWLVDVDVIQTPWGPRLAFRHGLGLDHVDELILTIEAGIKARVIRP</sequence>